<dbReference type="InterPro" id="IPR043129">
    <property type="entry name" value="ATPase_NBD"/>
</dbReference>
<accession>X1LIS8</accession>
<dbReference type="Pfam" id="PF00480">
    <property type="entry name" value="ROK"/>
    <property type="match status" value="1"/>
</dbReference>
<gene>
    <name evidence="1" type="ORF">S06H3_36821</name>
</gene>
<evidence type="ECO:0000313" key="1">
    <source>
        <dbReference type="EMBL" id="GAI19282.1"/>
    </source>
</evidence>
<name>X1LIS8_9ZZZZ</name>
<sequence>MKKISINVIGVDLGASNIITLLVSGNGKVVAKDSRKTMSEKGKEKTISQIVTSAKNVLGKGERAGVSSKSVLGLGIGGPGPLNGNGGVIHIAPNIPGWIDTHLVKELEGEFDLPIFLENDANAAALGEWWLGAGRGVDNLVLLTLGTGIGGGIIINGEVFHGASINTQGSRDYFYSFQSFSKSVFPNIFSYRLK</sequence>
<dbReference type="SUPFAM" id="SSF53067">
    <property type="entry name" value="Actin-like ATPase domain"/>
    <property type="match status" value="1"/>
</dbReference>
<evidence type="ECO:0008006" key="2">
    <source>
        <dbReference type="Google" id="ProtNLM"/>
    </source>
</evidence>
<organism evidence="1">
    <name type="scientific">marine sediment metagenome</name>
    <dbReference type="NCBI Taxonomy" id="412755"/>
    <lineage>
        <taxon>unclassified sequences</taxon>
        <taxon>metagenomes</taxon>
        <taxon>ecological metagenomes</taxon>
    </lineage>
</organism>
<proteinExistence type="predicted"/>
<dbReference type="Gene3D" id="3.30.420.40">
    <property type="match status" value="2"/>
</dbReference>
<dbReference type="CDD" id="cd23763">
    <property type="entry name" value="ASKHA_ATPase_ROK"/>
    <property type="match status" value="1"/>
</dbReference>
<dbReference type="AlphaFoldDB" id="X1LIS8"/>
<comment type="caution">
    <text evidence="1">The sequence shown here is derived from an EMBL/GenBank/DDBJ whole genome shotgun (WGS) entry which is preliminary data.</text>
</comment>
<dbReference type="PANTHER" id="PTHR18964">
    <property type="entry name" value="ROK (REPRESSOR, ORF, KINASE) FAMILY"/>
    <property type="match status" value="1"/>
</dbReference>
<reference evidence="1" key="1">
    <citation type="journal article" date="2014" name="Front. Microbiol.">
        <title>High frequency of phylogenetically diverse reductive dehalogenase-homologous genes in deep subseafloor sedimentary metagenomes.</title>
        <authorList>
            <person name="Kawai M."/>
            <person name="Futagami T."/>
            <person name="Toyoda A."/>
            <person name="Takaki Y."/>
            <person name="Nishi S."/>
            <person name="Hori S."/>
            <person name="Arai W."/>
            <person name="Tsubouchi T."/>
            <person name="Morono Y."/>
            <person name="Uchiyama I."/>
            <person name="Ito T."/>
            <person name="Fujiyama A."/>
            <person name="Inagaki F."/>
            <person name="Takami H."/>
        </authorList>
    </citation>
    <scope>NUCLEOTIDE SEQUENCE</scope>
    <source>
        <strain evidence="1">Expedition CK06-06</strain>
    </source>
</reference>
<dbReference type="PANTHER" id="PTHR18964:SF149">
    <property type="entry name" value="BIFUNCTIONAL UDP-N-ACETYLGLUCOSAMINE 2-EPIMERASE_N-ACETYLMANNOSAMINE KINASE"/>
    <property type="match status" value="1"/>
</dbReference>
<dbReference type="EMBL" id="BARV01022322">
    <property type="protein sequence ID" value="GAI19282.1"/>
    <property type="molecule type" value="Genomic_DNA"/>
</dbReference>
<dbReference type="InterPro" id="IPR000600">
    <property type="entry name" value="ROK"/>
</dbReference>
<protein>
    <recommendedName>
        <fullName evidence="2">ROK family protein</fullName>
    </recommendedName>
</protein>